<reference evidence="2" key="1">
    <citation type="submission" date="2020-03" db="EMBL/GenBank/DDBJ databases">
        <title>A high-quality chromosome-level genome assembly of a woody plant with both climbing and erect habits, Rhamnella rubrinervis.</title>
        <authorList>
            <person name="Lu Z."/>
            <person name="Yang Y."/>
            <person name="Zhu X."/>
            <person name="Sun Y."/>
        </authorList>
    </citation>
    <scope>NUCLEOTIDE SEQUENCE</scope>
    <source>
        <strain evidence="2">BYM</strain>
        <tissue evidence="2">Leaf</tissue>
    </source>
</reference>
<feature type="compositionally biased region" description="Polar residues" evidence="1">
    <location>
        <begin position="73"/>
        <end position="83"/>
    </location>
</feature>
<evidence type="ECO:0000313" key="3">
    <source>
        <dbReference type="Proteomes" id="UP000796880"/>
    </source>
</evidence>
<feature type="region of interest" description="Disordered" evidence="1">
    <location>
        <begin position="38"/>
        <end position="107"/>
    </location>
</feature>
<dbReference type="PANTHER" id="PTHR36078">
    <property type="entry name" value="BNACNNG21220D PROTEIN"/>
    <property type="match status" value="1"/>
</dbReference>
<feature type="region of interest" description="Disordered" evidence="1">
    <location>
        <begin position="172"/>
        <end position="202"/>
    </location>
</feature>
<dbReference type="EMBL" id="VOIH02000009">
    <property type="protein sequence ID" value="KAF3437991.1"/>
    <property type="molecule type" value="Genomic_DNA"/>
</dbReference>
<accession>A0A8K0DWI6</accession>
<gene>
    <name evidence="2" type="ORF">FNV43_RR20747</name>
</gene>
<feature type="compositionally biased region" description="Polar residues" evidence="1">
    <location>
        <begin position="173"/>
        <end position="195"/>
    </location>
</feature>
<dbReference type="AlphaFoldDB" id="A0A8K0DWI6"/>
<comment type="caution">
    <text evidence="2">The sequence shown here is derived from an EMBL/GenBank/DDBJ whole genome shotgun (WGS) entry which is preliminary data.</text>
</comment>
<dbReference type="Proteomes" id="UP000796880">
    <property type="component" value="Unassembled WGS sequence"/>
</dbReference>
<name>A0A8K0DWI6_9ROSA</name>
<proteinExistence type="predicted"/>
<keyword evidence="3" id="KW-1185">Reference proteome</keyword>
<dbReference type="PANTHER" id="PTHR36078:SF2">
    <property type="entry name" value="OS09G0473966 PROTEIN"/>
    <property type="match status" value="1"/>
</dbReference>
<evidence type="ECO:0000256" key="1">
    <source>
        <dbReference type="SAM" id="MobiDB-lite"/>
    </source>
</evidence>
<feature type="compositionally biased region" description="Low complexity" evidence="1">
    <location>
        <begin position="45"/>
        <end position="72"/>
    </location>
</feature>
<dbReference type="OrthoDB" id="1669448at2759"/>
<evidence type="ECO:0000313" key="2">
    <source>
        <dbReference type="EMBL" id="KAF3437991.1"/>
    </source>
</evidence>
<sequence length="202" mass="22423">MKVESSLPRAHYCTGVVKELRRRPLVCKLKKLREFMRFPKPSSATNSSMATVPSSSSPPSLSSASNSDNSPTQPNFNSSTSPKPQVDAGDSNVEDIKSELPNPSHDLYTTSYKDKFKKYEADYTRRLMSKYFSKKNLYGGNIFDENMTIDNEIIKSSRWPCTRSYADPAQVFEDQSSGSPTTITAETPANISNGKLSVKKNG</sequence>
<organism evidence="2 3">
    <name type="scientific">Rhamnella rubrinervis</name>
    <dbReference type="NCBI Taxonomy" id="2594499"/>
    <lineage>
        <taxon>Eukaryota</taxon>
        <taxon>Viridiplantae</taxon>
        <taxon>Streptophyta</taxon>
        <taxon>Embryophyta</taxon>
        <taxon>Tracheophyta</taxon>
        <taxon>Spermatophyta</taxon>
        <taxon>Magnoliopsida</taxon>
        <taxon>eudicotyledons</taxon>
        <taxon>Gunneridae</taxon>
        <taxon>Pentapetalae</taxon>
        <taxon>rosids</taxon>
        <taxon>fabids</taxon>
        <taxon>Rosales</taxon>
        <taxon>Rhamnaceae</taxon>
        <taxon>rhamnoid group</taxon>
        <taxon>Rhamneae</taxon>
        <taxon>Rhamnella</taxon>
    </lineage>
</organism>
<protein>
    <submittedName>
        <fullName evidence="2">Uncharacterized protein</fullName>
    </submittedName>
</protein>